<dbReference type="Proteomes" id="UP000054567">
    <property type="component" value="Unassembled WGS sequence"/>
</dbReference>
<name>A0A0J6IK02_COCPO</name>
<organism evidence="1 2">
    <name type="scientific">Coccidioides posadasii RMSCC 3488</name>
    <dbReference type="NCBI Taxonomy" id="454284"/>
    <lineage>
        <taxon>Eukaryota</taxon>
        <taxon>Fungi</taxon>
        <taxon>Dikarya</taxon>
        <taxon>Ascomycota</taxon>
        <taxon>Pezizomycotina</taxon>
        <taxon>Eurotiomycetes</taxon>
        <taxon>Eurotiomycetidae</taxon>
        <taxon>Onygenales</taxon>
        <taxon>Onygenaceae</taxon>
        <taxon>Coccidioides</taxon>
    </lineage>
</organism>
<evidence type="ECO:0000313" key="1">
    <source>
        <dbReference type="EMBL" id="KMM72257.1"/>
    </source>
</evidence>
<evidence type="ECO:0000313" key="2">
    <source>
        <dbReference type="Proteomes" id="UP000054567"/>
    </source>
</evidence>
<dbReference type="VEuPathDB" id="FungiDB:CPAG_08554"/>
<reference evidence="1 2" key="1">
    <citation type="submission" date="2007-06" db="EMBL/GenBank/DDBJ databases">
        <title>The Genome Sequence of Coccidioides posadasii RMSCC_3488.</title>
        <authorList>
            <consortium name="Coccidioides Genome Resources Consortium"/>
            <consortium name="The Broad Institute Genome Sequencing Platform"/>
            <person name="Henn M.R."/>
            <person name="Sykes S."/>
            <person name="Young S."/>
            <person name="Jaffe D."/>
            <person name="Berlin A."/>
            <person name="Alvarez P."/>
            <person name="Butler J."/>
            <person name="Gnerre S."/>
            <person name="Grabherr M."/>
            <person name="Mauceli E."/>
            <person name="Brockman W."/>
            <person name="Kodira C."/>
            <person name="Alvarado L."/>
            <person name="Zeng Q."/>
            <person name="Crawford M."/>
            <person name="Antoine C."/>
            <person name="Devon K."/>
            <person name="Galgiani J."/>
            <person name="Orsborn K."/>
            <person name="Lewis M.L."/>
            <person name="Nusbaum C."/>
            <person name="Galagan J."/>
            <person name="Birren B."/>
        </authorList>
    </citation>
    <scope>NUCLEOTIDE SEQUENCE [LARGE SCALE GENOMIC DNA]</scope>
    <source>
        <strain evidence="1 2">RMSCC 3488</strain>
    </source>
</reference>
<dbReference type="AlphaFoldDB" id="A0A0J6IK02"/>
<reference evidence="2" key="3">
    <citation type="journal article" date="2010" name="Genome Res.">
        <title>Population genomic sequencing of Coccidioides fungi reveals recent hybridization and transposon control.</title>
        <authorList>
            <person name="Neafsey D.E."/>
            <person name="Barker B.M."/>
            <person name="Sharpton T.J."/>
            <person name="Stajich J.E."/>
            <person name="Park D.J."/>
            <person name="Whiston E."/>
            <person name="Hung C.-Y."/>
            <person name="McMahan C."/>
            <person name="White J."/>
            <person name="Sykes S."/>
            <person name="Heiman D."/>
            <person name="Young S."/>
            <person name="Zeng Q."/>
            <person name="Abouelleil A."/>
            <person name="Aftuck L."/>
            <person name="Bessette D."/>
            <person name="Brown A."/>
            <person name="FitzGerald M."/>
            <person name="Lui A."/>
            <person name="Macdonald J.P."/>
            <person name="Priest M."/>
            <person name="Orbach M.J."/>
            <person name="Galgiani J.N."/>
            <person name="Kirkland T.N."/>
            <person name="Cole G.T."/>
            <person name="Birren B.W."/>
            <person name="Henn M.R."/>
            <person name="Taylor J.W."/>
            <person name="Rounsley S.D."/>
        </authorList>
    </citation>
    <scope>NUCLEOTIDE SEQUENCE [LARGE SCALE GENOMIC DNA]</scope>
    <source>
        <strain evidence="2">RMSCC 3488</strain>
    </source>
</reference>
<sequence>MDMGNGSGPGTRVKFRKVATLIERMYVAIGGVLKNQEIASLQASIEHIKTTKWRKILSVNVRFMQFKYVLASGEDHATIVAKQQDNEVVEDEEEEVEKHSIIRFWQSSCCLVTTKPPNNLFDQGRVVLEHGKLILVVLATKVASEISSLTVRWSF</sequence>
<protein>
    <submittedName>
        <fullName evidence="1">Uncharacterized protein</fullName>
    </submittedName>
</protein>
<dbReference type="EMBL" id="DS268113">
    <property type="protein sequence ID" value="KMM72257.1"/>
    <property type="molecule type" value="Genomic_DNA"/>
</dbReference>
<accession>A0A0J6IK02</accession>
<proteinExistence type="predicted"/>
<reference evidence="2" key="2">
    <citation type="journal article" date="2009" name="Genome Res.">
        <title>Comparative genomic analyses of the human fungal pathogens Coccidioides and their relatives.</title>
        <authorList>
            <person name="Sharpton T.J."/>
            <person name="Stajich J.E."/>
            <person name="Rounsley S.D."/>
            <person name="Gardner M.J."/>
            <person name="Wortman J.R."/>
            <person name="Jordar V.S."/>
            <person name="Maiti R."/>
            <person name="Kodira C.D."/>
            <person name="Neafsey D.E."/>
            <person name="Zeng Q."/>
            <person name="Hung C.-Y."/>
            <person name="McMahan C."/>
            <person name="Muszewska A."/>
            <person name="Grynberg M."/>
            <person name="Mandel M.A."/>
            <person name="Kellner E.M."/>
            <person name="Barker B.M."/>
            <person name="Galgiani J.N."/>
            <person name="Orbach M.J."/>
            <person name="Kirkland T.N."/>
            <person name="Cole G.T."/>
            <person name="Henn M.R."/>
            <person name="Birren B.W."/>
            <person name="Taylor J.W."/>
        </authorList>
    </citation>
    <scope>NUCLEOTIDE SEQUENCE [LARGE SCALE GENOMIC DNA]</scope>
    <source>
        <strain evidence="2">RMSCC 3488</strain>
    </source>
</reference>
<gene>
    <name evidence="1" type="ORF">CPAG_08554</name>
</gene>